<evidence type="ECO:0000313" key="2">
    <source>
        <dbReference type="Proteomes" id="UP001233999"/>
    </source>
</evidence>
<proteinExistence type="predicted"/>
<sequence length="99" mass="11468">LLFCCRQFQCSVDCDAQTSAQKQQPLTSLRLQLVRLEDICESLHLQLRDSKASLERLIAIASEQSWTLYNMSCTNASNMRPDEGTYVLTQRQKEDIRRQ</sequence>
<dbReference type="EMBL" id="JASPKZ010004180">
    <property type="protein sequence ID" value="KAJ9590912.1"/>
    <property type="molecule type" value="Genomic_DNA"/>
</dbReference>
<dbReference type="AlphaFoldDB" id="A0AAD8A378"/>
<feature type="non-terminal residue" evidence="1">
    <location>
        <position position="99"/>
    </location>
</feature>
<reference evidence="1" key="2">
    <citation type="submission" date="2023-05" db="EMBL/GenBank/DDBJ databases">
        <authorList>
            <person name="Fouks B."/>
        </authorList>
    </citation>
    <scope>NUCLEOTIDE SEQUENCE</scope>
    <source>
        <strain evidence="1">Stay&amp;Tobe</strain>
        <tissue evidence="1">Testes</tissue>
    </source>
</reference>
<gene>
    <name evidence="1" type="ORF">L9F63_016049</name>
</gene>
<accession>A0AAD8A378</accession>
<keyword evidence="2" id="KW-1185">Reference proteome</keyword>
<name>A0AAD8A378_DIPPU</name>
<feature type="non-terminal residue" evidence="1">
    <location>
        <position position="1"/>
    </location>
</feature>
<dbReference type="Proteomes" id="UP001233999">
    <property type="component" value="Unassembled WGS sequence"/>
</dbReference>
<comment type="caution">
    <text evidence="1">The sequence shown here is derived from an EMBL/GenBank/DDBJ whole genome shotgun (WGS) entry which is preliminary data.</text>
</comment>
<protein>
    <submittedName>
        <fullName evidence="1">Uncharacterized protein</fullName>
    </submittedName>
</protein>
<evidence type="ECO:0000313" key="1">
    <source>
        <dbReference type="EMBL" id="KAJ9590912.1"/>
    </source>
</evidence>
<reference evidence="1" key="1">
    <citation type="journal article" date="2023" name="IScience">
        <title>Live-bearing cockroach genome reveals convergent evolutionary mechanisms linked to viviparity in insects and beyond.</title>
        <authorList>
            <person name="Fouks B."/>
            <person name="Harrison M.C."/>
            <person name="Mikhailova A.A."/>
            <person name="Marchal E."/>
            <person name="English S."/>
            <person name="Carruthers M."/>
            <person name="Jennings E.C."/>
            <person name="Chiamaka E.L."/>
            <person name="Frigard R.A."/>
            <person name="Pippel M."/>
            <person name="Attardo G.M."/>
            <person name="Benoit J.B."/>
            <person name="Bornberg-Bauer E."/>
            <person name="Tobe S.S."/>
        </authorList>
    </citation>
    <scope>NUCLEOTIDE SEQUENCE</scope>
    <source>
        <strain evidence="1">Stay&amp;Tobe</strain>
    </source>
</reference>
<organism evidence="1 2">
    <name type="scientific">Diploptera punctata</name>
    <name type="common">Pacific beetle cockroach</name>
    <dbReference type="NCBI Taxonomy" id="6984"/>
    <lineage>
        <taxon>Eukaryota</taxon>
        <taxon>Metazoa</taxon>
        <taxon>Ecdysozoa</taxon>
        <taxon>Arthropoda</taxon>
        <taxon>Hexapoda</taxon>
        <taxon>Insecta</taxon>
        <taxon>Pterygota</taxon>
        <taxon>Neoptera</taxon>
        <taxon>Polyneoptera</taxon>
        <taxon>Dictyoptera</taxon>
        <taxon>Blattodea</taxon>
        <taxon>Blaberoidea</taxon>
        <taxon>Blaberidae</taxon>
        <taxon>Diplopterinae</taxon>
        <taxon>Diploptera</taxon>
    </lineage>
</organism>